<keyword evidence="5" id="KW-1185">Reference proteome</keyword>
<dbReference type="EC" id="3.1.4.-" evidence="2"/>
<feature type="domain" description="Calcineurin-like phosphoesterase" evidence="3">
    <location>
        <begin position="5"/>
        <end position="142"/>
    </location>
</feature>
<sequence>MIISRIGVISDTHGLLREEAVSSLEGVDLIIHAGDIGGDDIIEKLKRKAPVVAVRGNNDKGEWAKKYSKTEVVQIGEVCIYILHDINELDLDPTAAGFNVVISGHSHKPSIVEKNKVLYLNPGSAGPRRFKLPISIALLSVYKNSVSSEVVELYIR</sequence>
<dbReference type="PANTHER" id="PTHR11124">
    <property type="entry name" value="VACUOLAR SORTING PROTEIN VPS29"/>
    <property type="match status" value="1"/>
</dbReference>
<dbReference type="GO" id="GO:0046872">
    <property type="term" value="F:metal ion binding"/>
    <property type="evidence" value="ECO:0007669"/>
    <property type="project" value="UniProtKB-KW"/>
</dbReference>
<keyword evidence="2" id="KW-0479">Metal-binding</keyword>
<evidence type="ECO:0000259" key="3">
    <source>
        <dbReference type="Pfam" id="PF12850"/>
    </source>
</evidence>
<dbReference type="Pfam" id="PF12850">
    <property type="entry name" value="Metallophos_2"/>
    <property type="match status" value="1"/>
</dbReference>
<dbReference type="EMBL" id="CP046522">
    <property type="protein sequence ID" value="QGU96113.1"/>
    <property type="molecule type" value="Genomic_DNA"/>
</dbReference>
<dbReference type="NCBIfam" id="TIGR00040">
    <property type="entry name" value="yfcE"/>
    <property type="match status" value="1"/>
</dbReference>
<dbReference type="Gene3D" id="3.60.21.10">
    <property type="match status" value="1"/>
</dbReference>
<dbReference type="SUPFAM" id="SSF56300">
    <property type="entry name" value="Metallo-dependent phosphatases"/>
    <property type="match status" value="1"/>
</dbReference>
<dbReference type="InterPro" id="IPR000979">
    <property type="entry name" value="Phosphodiesterase_MJ0936/Vps29"/>
</dbReference>
<accession>A0A6I6EUS4</accession>
<dbReference type="Proteomes" id="UP000422764">
    <property type="component" value="Chromosome"/>
</dbReference>
<dbReference type="InterPro" id="IPR029052">
    <property type="entry name" value="Metallo-depent_PP-like"/>
</dbReference>
<proteinExistence type="inferred from homology"/>
<gene>
    <name evidence="4" type="ORF">GOM49_14335</name>
</gene>
<protein>
    <recommendedName>
        <fullName evidence="2">Phosphoesterase</fullName>
        <ecNumber evidence="2">3.1.4.-</ecNumber>
    </recommendedName>
</protein>
<organism evidence="4 5">
    <name type="scientific">Clostridium bovifaecis</name>
    <dbReference type="NCBI Taxonomy" id="2184719"/>
    <lineage>
        <taxon>Bacteria</taxon>
        <taxon>Bacillati</taxon>
        <taxon>Bacillota</taxon>
        <taxon>Clostridia</taxon>
        <taxon>Eubacteriales</taxon>
        <taxon>Clostridiaceae</taxon>
        <taxon>Clostridium</taxon>
    </lineage>
</organism>
<evidence type="ECO:0000256" key="1">
    <source>
        <dbReference type="ARBA" id="ARBA00008950"/>
    </source>
</evidence>
<evidence type="ECO:0000256" key="2">
    <source>
        <dbReference type="RuleBase" id="RU362039"/>
    </source>
</evidence>
<comment type="cofactor">
    <cofactor evidence="2">
        <name>a divalent metal cation</name>
        <dbReference type="ChEBI" id="CHEBI:60240"/>
    </cofactor>
</comment>
<comment type="similarity">
    <text evidence="1 2">Belongs to the metallophosphoesterase superfamily. YfcE family.</text>
</comment>
<evidence type="ECO:0000313" key="5">
    <source>
        <dbReference type="Proteomes" id="UP000422764"/>
    </source>
</evidence>
<dbReference type="AlphaFoldDB" id="A0A6I6EUS4"/>
<dbReference type="InterPro" id="IPR024654">
    <property type="entry name" value="Calcineurin-like_PHP_lpxH"/>
</dbReference>
<reference evidence="4 5" key="1">
    <citation type="submission" date="2019-12" db="EMBL/GenBank/DDBJ databases">
        <title>Genome sequenceing of Clostridium bovifaecis.</title>
        <authorList>
            <person name="Yao Y."/>
        </authorList>
    </citation>
    <scope>NUCLEOTIDE SEQUENCE [LARGE SCALE GENOMIC DNA]</scope>
    <source>
        <strain evidence="4 5">BXX</strain>
    </source>
</reference>
<name>A0A6I6EUS4_9CLOT</name>
<dbReference type="GO" id="GO:0016787">
    <property type="term" value="F:hydrolase activity"/>
    <property type="evidence" value="ECO:0007669"/>
    <property type="project" value="UniProtKB-UniRule"/>
</dbReference>
<evidence type="ECO:0000313" key="4">
    <source>
        <dbReference type="EMBL" id="QGU96113.1"/>
    </source>
</evidence>